<keyword evidence="2 4" id="KW-0378">Hydrolase</keyword>
<dbReference type="GO" id="GO:0004519">
    <property type="term" value="F:endonuclease activity"/>
    <property type="evidence" value="ECO:0007669"/>
    <property type="project" value="UniProtKB-KW"/>
</dbReference>
<dbReference type="SUPFAM" id="SSF56300">
    <property type="entry name" value="Metallo-dependent phosphatases"/>
    <property type="match status" value="1"/>
</dbReference>
<dbReference type="CDD" id="cd00840">
    <property type="entry name" value="MPP_Mre11_N"/>
    <property type="match status" value="1"/>
</dbReference>
<protein>
    <recommendedName>
        <fullName evidence="4">Nuclease SbcCD subunit D</fullName>
    </recommendedName>
</protein>
<keyword evidence="3 4" id="KW-0269">Exonuclease</keyword>
<feature type="region of interest" description="Disordered" evidence="5">
    <location>
        <begin position="271"/>
        <end position="304"/>
    </location>
</feature>
<sequence>MMKLLHTADLHLGRLFHERSLIEDQRYILNQLTDILAEDPHDGLIIAGDIYDRSIPSPEAVTLFGEFLGNIRRRFPLLPVFIIPGNHDSAARLGFGTELFSKLGVHINADPEASAEPVIIDAGGERCAVFLLPFLTPGSLSPERARQEGQEGAEDVSAPVPIRSQAKLAEEASLRLEEAVRKVRDSGVQWAVLAGHLFTLGGVESDSERIFLGTAEQVDVNLFKTFDYVALGHLHRSQQAAPNTWYSGSPLVYSFGETNRDKVFLSAELKNTQKTGKPETGELFGRDGKDQGSEGPPRKSQVTVTPIPVSPLRKLTSLSGTFDYFYKDTGGAFEQYKNDYLEISLTDRRLVENPLALLRPRFPYIMSVKQGEAFTAYYSKPEAVNSTVSASGGEKTDILDDFRAFLEDIYGQGDPEKESLFRDFAEELNDETS</sequence>
<keyword evidence="4" id="KW-0255">Endonuclease</keyword>
<dbReference type="GO" id="GO:0006260">
    <property type="term" value="P:DNA replication"/>
    <property type="evidence" value="ECO:0007669"/>
    <property type="project" value="UniProtKB-KW"/>
</dbReference>
<evidence type="ECO:0000256" key="3">
    <source>
        <dbReference type="ARBA" id="ARBA00022839"/>
    </source>
</evidence>
<feature type="domain" description="Calcineurin-like phosphoesterase" evidence="6">
    <location>
        <begin position="2"/>
        <end position="236"/>
    </location>
</feature>
<dbReference type="EMBL" id="CP067089">
    <property type="protein sequence ID" value="QQO11372.1"/>
    <property type="molecule type" value="Genomic_DNA"/>
</dbReference>
<evidence type="ECO:0000256" key="5">
    <source>
        <dbReference type="SAM" id="MobiDB-lite"/>
    </source>
</evidence>
<comment type="similarity">
    <text evidence="4">Belongs to the SbcD family.</text>
</comment>
<evidence type="ECO:0000313" key="7">
    <source>
        <dbReference type="EMBL" id="QQO11372.1"/>
    </source>
</evidence>
<keyword evidence="8" id="KW-1185">Reference proteome</keyword>
<dbReference type="AlphaFoldDB" id="A0A7T8BCA0"/>
<evidence type="ECO:0000256" key="4">
    <source>
        <dbReference type="RuleBase" id="RU363069"/>
    </source>
</evidence>
<organism evidence="7 8">
    <name type="scientific">Breznakiella homolactica</name>
    <dbReference type="NCBI Taxonomy" id="2798577"/>
    <lineage>
        <taxon>Bacteria</taxon>
        <taxon>Pseudomonadati</taxon>
        <taxon>Spirochaetota</taxon>
        <taxon>Spirochaetia</taxon>
        <taxon>Spirochaetales</taxon>
        <taxon>Breznakiellaceae</taxon>
        <taxon>Breznakiella</taxon>
    </lineage>
</organism>
<dbReference type="InterPro" id="IPR041796">
    <property type="entry name" value="Mre11_N"/>
</dbReference>
<dbReference type="Proteomes" id="UP000595917">
    <property type="component" value="Chromosome"/>
</dbReference>
<reference evidence="7" key="1">
    <citation type="submission" date="2021-01" db="EMBL/GenBank/DDBJ databases">
        <title>Description of Breznakiella homolactica.</title>
        <authorList>
            <person name="Song Y."/>
            <person name="Brune A."/>
        </authorList>
    </citation>
    <scope>NUCLEOTIDE SEQUENCE</scope>
    <source>
        <strain evidence="7">RmG30</strain>
    </source>
</reference>
<dbReference type="PANTHER" id="PTHR30337">
    <property type="entry name" value="COMPONENT OF ATP-DEPENDENT DSDNA EXONUCLEASE"/>
    <property type="match status" value="1"/>
</dbReference>
<name>A0A7T8BCA0_9SPIR</name>
<evidence type="ECO:0000313" key="8">
    <source>
        <dbReference type="Proteomes" id="UP000595917"/>
    </source>
</evidence>
<comment type="function">
    <text evidence="4">SbcCD cleaves DNA hairpin structures. These structures can inhibit DNA replication and are intermediates in certain DNA recombination reactions. The complex acts as a 3'-&gt;5' double strand exonuclease that can open hairpins. It also has a 5' single-strand endonuclease activity.</text>
</comment>
<evidence type="ECO:0000256" key="2">
    <source>
        <dbReference type="ARBA" id="ARBA00022801"/>
    </source>
</evidence>
<dbReference type="KEGG" id="bhc:JFL75_10685"/>
<dbReference type="PANTHER" id="PTHR30337:SF0">
    <property type="entry name" value="NUCLEASE SBCCD SUBUNIT D"/>
    <property type="match status" value="1"/>
</dbReference>
<dbReference type="Gene3D" id="3.60.21.10">
    <property type="match status" value="1"/>
</dbReference>
<dbReference type="GO" id="GO:0008408">
    <property type="term" value="F:3'-5' exonuclease activity"/>
    <property type="evidence" value="ECO:0007669"/>
    <property type="project" value="InterPro"/>
</dbReference>
<evidence type="ECO:0000256" key="1">
    <source>
        <dbReference type="ARBA" id="ARBA00022722"/>
    </source>
</evidence>
<comment type="subunit">
    <text evidence="4">Heterodimer of SbcC and SbcD.</text>
</comment>
<evidence type="ECO:0000259" key="6">
    <source>
        <dbReference type="Pfam" id="PF00149"/>
    </source>
</evidence>
<dbReference type="NCBIfam" id="TIGR00619">
    <property type="entry name" value="sbcd"/>
    <property type="match status" value="1"/>
</dbReference>
<keyword evidence="1 4" id="KW-0540">Nuclease</keyword>
<proteinExistence type="inferred from homology"/>
<dbReference type="InterPro" id="IPR004843">
    <property type="entry name" value="Calcineurin-like_PHP"/>
</dbReference>
<dbReference type="InterPro" id="IPR050535">
    <property type="entry name" value="DNA_Repair-Maintenance_Comp"/>
</dbReference>
<dbReference type="InterPro" id="IPR029052">
    <property type="entry name" value="Metallo-depent_PP-like"/>
</dbReference>
<dbReference type="InterPro" id="IPR004593">
    <property type="entry name" value="SbcD"/>
</dbReference>
<gene>
    <name evidence="4 7" type="primary">sbcD</name>
    <name evidence="7" type="ORF">JFL75_10685</name>
</gene>
<accession>A0A7T8BCA0</accession>
<feature type="compositionally biased region" description="Basic and acidic residues" evidence="5">
    <location>
        <begin position="276"/>
        <end position="292"/>
    </location>
</feature>
<dbReference type="GO" id="GO:0006310">
    <property type="term" value="P:DNA recombination"/>
    <property type="evidence" value="ECO:0007669"/>
    <property type="project" value="UniProtKB-KW"/>
</dbReference>
<dbReference type="Pfam" id="PF00149">
    <property type="entry name" value="Metallophos"/>
    <property type="match status" value="1"/>
</dbReference>
<keyword evidence="4" id="KW-0235">DNA replication</keyword>
<keyword evidence="4" id="KW-0233">DNA recombination</keyword>